<dbReference type="OrthoDB" id="3270311at2759"/>
<dbReference type="Proteomes" id="UP000250043">
    <property type="component" value="Unassembled WGS sequence"/>
</dbReference>
<evidence type="ECO:0000256" key="1">
    <source>
        <dbReference type="SAM" id="MobiDB-lite"/>
    </source>
</evidence>
<evidence type="ECO:0000313" key="2">
    <source>
        <dbReference type="EMBL" id="OCH91384.1"/>
    </source>
</evidence>
<feature type="region of interest" description="Disordered" evidence="1">
    <location>
        <begin position="10"/>
        <end position="30"/>
    </location>
</feature>
<sequence>NTLWGHILRRDNSRKLSERGPPSAPVPPIAPVDKVGTSMRILLHDTQANLEKFSDRVDRMLCGVEEAKREVTNIHRTFQGEHEKLLEETLDLASRCQKEIQKSLGDPAQAAQVEDIRTDLTTFGRKLEGLEQKLDVLQMV</sequence>
<proteinExistence type="predicted"/>
<protein>
    <submittedName>
        <fullName evidence="2">Uncharacterized protein</fullName>
    </submittedName>
</protein>
<dbReference type="AlphaFoldDB" id="A0A8E2AYB7"/>
<evidence type="ECO:0000313" key="3">
    <source>
        <dbReference type="Proteomes" id="UP000250043"/>
    </source>
</evidence>
<keyword evidence="3" id="KW-1185">Reference proteome</keyword>
<feature type="non-terminal residue" evidence="2">
    <location>
        <position position="1"/>
    </location>
</feature>
<organism evidence="2 3">
    <name type="scientific">Obba rivulosa</name>
    <dbReference type="NCBI Taxonomy" id="1052685"/>
    <lineage>
        <taxon>Eukaryota</taxon>
        <taxon>Fungi</taxon>
        <taxon>Dikarya</taxon>
        <taxon>Basidiomycota</taxon>
        <taxon>Agaricomycotina</taxon>
        <taxon>Agaricomycetes</taxon>
        <taxon>Polyporales</taxon>
        <taxon>Gelatoporiaceae</taxon>
        <taxon>Obba</taxon>
    </lineage>
</organism>
<accession>A0A8E2AYB7</accession>
<reference evidence="2 3" key="1">
    <citation type="submission" date="2016-07" db="EMBL/GenBank/DDBJ databases">
        <title>Draft genome of the white-rot fungus Obba rivulosa 3A-2.</title>
        <authorList>
            <consortium name="DOE Joint Genome Institute"/>
            <person name="Miettinen O."/>
            <person name="Riley R."/>
            <person name="Acob R."/>
            <person name="Barry K."/>
            <person name="Cullen D."/>
            <person name="De Vries R."/>
            <person name="Hainaut M."/>
            <person name="Hatakka A."/>
            <person name="Henrissat B."/>
            <person name="Hilden K."/>
            <person name="Kuo R."/>
            <person name="Labutti K."/>
            <person name="Lipzen A."/>
            <person name="Makela M.R."/>
            <person name="Sandor L."/>
            <person name="Spatafora J.W."/>
            <person name="Grigoriev I.V."/>
            <person name="Hibbett D.S."/>
        </authorList>
    </citation>
    <scope>NUCLEOTIDE SEQUENCE [LARGE SCALE GENOMIC DNA]</scope>
    <source>
        <strain evidence="2 3">3A-2</strain>
    </source>
</reference>
<gene>
    <name evidence="2" type="ORF">OBBRIDRAFT_714994</name>
</gene>
<feature type="non-terminal residue" evidence="2">
    <location>
        <position position="140"/>
    </location>
</feature>
<dbReference type="EMBL" id="KV722386">
    <property type="protein sequence ID" value="OCH91384.1"/>
    <property type="molecule type" value="Genomic_DNA"/>
</dbReference>
<name>A0A8E2AYB7_9APHY</name>